<feature type="region of interest" description="Disordered" evidence="1">
    <location>
        <begin position="365"/>
        <end position="474"/>
    </location>
</feature>
<dbReference type="OrthoDB" id="306690at2759"/>
<proteinExistence type="predicted"/>
<organism evidence="3 4">
    <name type="scientific">Synchytrium microbalum</name>
    <dbReference type="NCBI Taxonomy" id="1806994"/>
    <lineage>
        <taxon>Eukaryota</taxon>
        <taxon>Fungi</taxon>
        <taxon>Fungi incertae sedis</taxon>
        <taxon>Chytridiomycota</taxon>
        <taxon>Chytridiomycota incertae sedis</taxon>
        <taxon>Chytridiomycetes</taxon>
        <taxon>Synchytriales</taxon>
        <taxon>Synchytriaceae</taxon>
        <taxon>Synchytrium</taxon>
    </lineage>
</organism>
<feature type="compositionally biased region" description="Polar residues" evidence="1">
    <location>
        <begin position="683"/>
        <end position="701"/>
    </location>
</feature>
<feature type="compositionally biased region" description="Low complexity" evidence="1">
    <location>
        <begin position="396"/>
        <end position="409"/>
    </location>
</feature>
<reference evidence="3 4" key="1">
    <citation type="journal article" date="2019" name="Sci. Rep.">
        <title>Comparative genomics of chytrid fungi reveal insights into the obligate biotrophic and pathogenic lifestyle of Synchytrium endobioticum.</title>
        <authorList>
            <person name="van de Vossenberg B.T.L.H."/>
            <person name="Warris S."/>
            <person name="Nguyen H.D.T."/>
            <person name="van Gent-Pelzer M.P.E."/>
            <person name="Joly D.L."/>
            <person name="van de Geest H.C."/>
            <person name="Bonants P.J.M."/>
            <person name="Smith D.S."/>
            <person name="Levesque C.A."/>
            <person name="van der Lee T.A.J."/>
        </authorList>
    </citation>
    <scope>NUCLEOTIDE SEQUENCE [LARGE SCALE GENOMIC DNA]</scope>
    <source>
        <strain evidence="3 4">JEL517</strain>
    </source>
</reference>
<feature type="region of interest" description="Disordered" evidence="1">
    <location>
        <begin position="108"/>
        <end position="152"/>
    </location>
</feature>
<dbReference type="GO" id="GO:1990247">
    <property type="term" value="F:N6-methyladenosine-containing RNA reader activity"/>
    <property type="evidence" value="ECO:0007669"/>
    <property type="project" value="TreeGrafter"/>
</dbReference>
<dbReference type="GO" id="GO:0003729">
    <property type="term" value="F:mRNA binding"/>
    <property type="evidence" value="ECO:0007669"/>
    <property type="project" value="TreeGrafter"/>
</dbReference>
<dbReference type="CDD" id="cd21134">
    <property type="entry name" value="YTH"/>
    <property type="match status" value="1"/>
</dbReference>
<dbReference type="InterPro" id="IPR045168">
    <property type="entry name" value="YTH_prot"/>
</dbReference>
<dbReference type="GeneID" id="42007339"/>
<feature type="compositionally biased region" description="Polar residues" evidence="1">
    <location>
        <begin position="716"/>
        <end position="734"/>
    </location>
</feature>
<dbReference type="RefSeq" id="XP_031021985.1">
    <property type="nucleotide sequence ID" value="XM_031172042.1"/>
</dbReference>
<dbReference type="AlphaFoldDB" id="A0A507BKA5"/>
<feature type="compositionally biased region" description="Polar residues" evidence="1">
    <location>
        <begin position="431"/>
        <end position="446"/>
    </location>
</feature>
<protein>
    <recommendedName>
        <fullName evidence="2">YTH domain-containing protein</fullName>
    </recommendedName>
</protein>
<feature type="region of interest" description="Disordered" evidence="1">
    <location>
        <begin position="253"/>
        <end position="273"/>
    </location>
</feature>
<sequence>MPHLPPPGYERRQAQGFLPPYNNAIAPQHQPNHRHNALTPSESLWNAQEPTANQQYEDPYTMPLPRSRLPSNSNLAEAQWTSPQRLLPETSAHSTYYETQANSYLVTPWSTTSPTPNQSLYNKNRQSDYPTRDNYASSVSSPIGTRRSSSPFDASAWNAINGSSSSSSRHSFSHNLQEAISPPSRRGLDWGLWSPSYSSSEELPAFDDYIDDSLSTSVTSLTFDSPDIILQRERRTSAELYERSAERRGCKVPDLTLSPQSQPSPLLRGGPSPRLSGVGAAAMFASVNSKIPYNSDITPPPGLLHTHNGQAGALSSSASSTASSIASASTAKPISWAAIAKTPAKPPTIPNNNSHYIPPISPVHERQQRAPYTSPPATSDHHHNHHGGMATSSNHYSGQQRGNNNSNNYTPSLHHASSYERYSNDRASPDVSESPSRMRNPGSSVGNGHGNIRESSSRMRNPGSSVGNGHGVAKGLVGAPSSSISRYSLALDGPAKQRVQELIAARGLNLTHKTFNCKTPNARYFVIKSYTEEDVHRSIKYSIWSSTEIGNRRLSQAWQESSHLGPIYLFFSVNASGHFCGVAEMASGIDWNRSSDVWLQGSKYKGTFAVRFIFVKDVPNSLLKHLRVRNNENKPVTNSRDTQEVDKEVGQPMLNIFVEHKARTTLLDDFSWYDGREEDRRSSNISDADSDTSSSRPHQATNGNGRGNSGVVVARHQTNGNGSTIWDNLSTGTA</sequence>
<dbReference type="EMBL" id="QEAO01000077">
    <property type="protein sequence ID" value="TPX30297.1"/>
    <property type="molecule type" value="Genomic_DNA"/>
</dbReference>
<evidence type="ECO:0000313" key="4">
    <source>
        <dbReference type="Proteomes" id="UP000319731"/>
    </source>
</evidence>
<accession>A0A507BKA5</accession>
<name>A0A507BKA5_9FUNG</name>
<dbReference type="PANTHER" id="PTHR12357:SF89">
    <property type="entry name" value="YTH DOMAIN-CONTAINING FAMILY PROTEIN"/>
    <property type="match status" value="1"/>
</dbReference>
<gene>
    <name evidence="3" type="ORF">SmJEL517_g06116</name>
</gene>
<evidence type="ECO:0000256" key="1">
    <source>
        <dbReference type="SAM" id="MobiDB-lite"/>
    </source>
</evidence>
<dbReference type="STRING" id="1806994.A0A507BKA5"/>
<comment type="caution">
    <text evidence="3">The sequence shown here is derived from an EMBL/GenBank/DDBJ whole genome shotgun (WGS) entry which is preliminary data.</text>
</comment>
<evidence type="ECO:0000313" key="3">
    <source>
        <dbReference type="EMBL" id="TPX30297.1"/>
    </source>
</evidence>
<dbReference type="Pfam" id="PF04146">
    <property type="entry name" value="YTH"/>
    <property type="match status" value="1"/>
</dbReference>
<dbReference type="Gene3D" id="3.10.590.10">
    <property type="entry name" value="ph1033 like domains"/>
    <property type="match status" value="1"/>
</dbReference>
<feature type="compositionally biased region" description="Polar residues" evidence="1">
    <location>
        <begin position="38"/>
        <end position="56"/>
    </location>
</feature>
<dbReference type="GO" id="GO:0061157">
    <property type="term" value="P:mRNA destabilization"/>
    <property type="evidence" value="ECO:0007669"/>
    <property type="project" value="TreeGrafter"/>
</dbReference>
<feature type="region of interest" description="Disordered" evidence="1">
    <location>
        <begin position="1"/>
        <end position="64"/>
    </location>
</feature>
<dbReference type="Proteomes" id="UP000319731">
    <property type="component" value="Unassembled WGS sequence"/>
</dbReference>
<evidence type="ECO:0000259" key="2">
    <source>
        <dbReference type="PROSITE" id="PS50882"/>
    </source>
</evidence>
<dbReference type="InterPro" id="IPR007275">
    <property type="entry name" value="YTH_domain"/>
</dbReference>
<dbReference type="PROSITE" id="PS50882">
    <property type="entry name" value="YTH"/>
    <property type="match status" value="1"/>
</dbReference>
<dbReference type="PANTHER" id="PTHR12357">
    <property type="entry name" value="YTH YT521-B HOMOLOGY DOMAIN-CONTAINING"/>
    <property type="match status" value="1"/>
</dbReference>
<keyword evidence="4" id="KW-1185">Reference proteome</keyword>
<dbReference type="GO" id="GO:0005737">
    <property type="term" value="C:cytoplasm"/>
    <property type="evidence" value="ECO:0007669"/>
    <property type="project" value="TreeGrafter"/>
</dbReference>
<feature type="region of interest" description="Disordered" evidence="1">
    <location>
        <begin position="678"/>
        <end position="734"/>
    </location>
</feature>
<feature type="domain" description="YTH" evidence="2">
    <location>
        <begin position="522"/>
        <end position="657"/>
    </location>
</feature>